<evidence type="ECO:0000256" key="2">
    <source>
        <dbReference type="ARBA" id="ARBA00012758"/>
    </source>
</evidence>
<dbReference type="OrthoDB" id="9759709at2"/>
<dbReference type="Gene3D" id="2.60.120.560">
    <property type="entry name" value="Exo-inulinase, domain 1"/>
    <property type="match status" value="1"/>
</dbReference>
<dbReference type="AlphaFoldDB" id="A0A1V4IL05"/>
<evidence type="ECO:0000256" key="1">
    <source>
        <dbReference type="ARBA" id="ARBA00009902"/>
    </source>
</evidence>
<dbReference type="InterPro" id="IPR023296">
    <property type="entry name" value="Glyco_hydro_beta-prop_sf"/>
</dbReference>
<name>A0A1V4IL05_9CLOT</name>
<dbReference type="InterPro" id="IPR013148">
    <property type="entry name" value="Glyco_hydro_32_N"/>
</dbReference>
<evidence type="ECO:0000259" key="6">
    <source>
        <dbReference type="Pfam" id="PF00251"/>
    </source>
</evidence>
<feature type="domain" description="Glycosyl hydrolase family 32 C-terminal" evidence="7">
    <location>
        <begin position="593"/>
        <end position="709"/>
    </location>
</feature>
<dbReference type="RefSeq" id="WP_079425427.1">
    <property type="nucleotide sequence ID" value="NZ_MZGV01000030.1"/>
</dbReference>
<evidence type="ECO:0000313" key="9">
    <source>
        <dbReference type="Proteomes" id="UP000190080"/>
    </source>
</evidence>
<dbReference type="InterPro" id="IPR013320">
    <property type="entry name" value="ConA-like_dom_sf"/>
</dbReference>
<dbReference type="InterPro" id="IPR001362">
    <property type="entry name" value="Glyco_hydro_32"/>
</dbReference>
<feature type="domain" description="Glycosyl hydrolase family 32 N-terminal" evidence="6">
    <location>
        <begin position="249"/>
        <end position="563"/>
    </location>
</feature>
<keyword evidence="4 5" id="KW-0326">Glycosidase</keyword>
<dbReference type="EC" id="3.2.1.26" evidence="2"/>
<organism evidence="8 9">
    <name type="scientific">Clostridium oryzae</name>
    <dbReference type="NCBI Taxonomy" id="1450648"/>
    <lineage>
        <taxon>Bacteria</taxon>
        <taxon>Bacillati</taxon>
        <taxon>Bacillota</taxon>
        <taxon>Clostridia</taxon>
        <taxon>Eubacteriales</taxon>
        <taxon>Clostridiaceae</taxon>
        <taxon>Clostridium</taxon>
    </lineage>
</organism>
<keyword evidence="9" id="KW-1185">Reference proteome</keyword>
<dbReference type="Gene3D" id="2.115.10.20">
    <property type="entry name" value="Glycosyl hydrolase domain, family 43"/>
    <property type="match status" value="1"/>
</dbReference>
<reference evidence="8 9" key="1">
    <citation type="submission" date="2017-03" db="EMBL/GenBank/DDBJ databases">
        <title>Genome sequence of Clostridium oryzae DSM 28571.</title>
        <authorList>
            <person name="Poehlein A."/>
            <person name="Daniel R."/>
        </authorList>
    </citation>
    <scope>NUCLEOTIDE SEQUENCE [LARGE SCALE GENOMIC DNA]</scope>
    <source>
        <strain evidence="8 9">DSM 28571</strain>
    </source>
</reference>
<dbReference type="SMART" id="SM00640">
    <property type="entry name" value="Glyco_32"/>
    <property type="match status" value="1"/>
</dbReference>
<dbReference type="InterPro" id="IPR013189">
    <property type="entry name" value="Glyco_hydro_32_C"/>
</dbReference>
<dbReference type="EMBL" id="MZGV01000030">
    <property type="protein sequence ID" value="OPJ60583.1"/>
    <property type="molecule type" value="Genomic_DNA"/>
</dbReference>
<dbReference type="GO" id="GO:0004564">
    <property type="term" value="F:beta-fructofuranosidase activity"/>
    <property type="evidence" value="ECO:0007669"/>
    <property type="project" value="UniProtKB-EC"/>
</dbReference>
<dbReference type="Pfam" id="PF13385">
    <property type="entry name" value="Laminin_G_3"/>
    <property type="match status" value="1"/>
</dbReference>
<dbReference type="GO" id="GO:0005975">
    <property type="term" value="P:carbohydrate metabolic process"/>
    <property type="evidence" value="ECO:0007669"/>
    <property type="project" value="InterPro"/>
</dbReference>
<dbReference type="Pfam" id="PF08244">
    <property type="entry name" value="Glyco_hydro_32C"/>
    <property type="match status" value="1"/>
</dbReference>
<evidence type="ECO:0000256" key="3">
    <source>
        <dbReference type="ARBA" id="ARBA00022801"/>
    </source>
</evidence>
<evidence type="ECO:0000256" key="4">
    <source>
        <dbReference type="ARBA" id="ARBA00023295"/>
    </source>
</evidence>
<dbReference type="PANTHER" id="PTHR43101">
    <property type="entry name" value="BETA-FRUCTOSIDASE"/>
    <property type="match status" value="1"/>
</dbReference>
<evidence type="ECO:0000259" key="7">
    <source>
        <dbReference type="Pfam" id="PF08244"/>
    </source>
</evidence>
<sequence>MAVIDLKFEMYENENLVTLDGLDLKDRFTINNGEKFPNRYLKFSDNNAFLFDGYSTWFNGNVNSLYCLKDFTISILLAPMSFETAKSGIISKFDYIKKLGFYIAIRKLGFVSFGFGDGKEIYECESINYQIINRKWNLLTVVFNSSAGWCDLYVNGKMSNRKQFPRHTIIKYGENKCFVGKYIDYNKNFEDNKAGVFNGYIESIKIIDTALYSNEVLKEYNWYFLNGEIIGDYLDRNNYVNDNQRPKYHLIAPGKWMNEPHGPLYYAGYYHIFYQANPHAPLWDNIQWGHMISKDMVHWEALKLALETENNNLDPDGCWSGSSCIDKSGLPTIFYTAGNNNKFPNQGIGMARADISVSAKLEKWNKKEKLIVEQTENDGWIGEFRDPFVWLQDNVYYMLVGTGDNKNGGGNALVYSSQDLTHWVNHGFLMDYDYKLNEEVGHVWELPVLLPIKNEEGKAIHHILLICACQVENSNVETYYWTGDWDCINKKFIKYHEKAKLIDLGNGTFTGPSGFVTPDGRSVVFTIAQGKRNFEEEFNSGWAHNGGLPIELFSKNSELCIKPIKEIYTLKQNRILDKKNISIKELNELLKDITSNMLYVKITANLDYIGLSTMYDDDSLEVFYDRGNSIFAAKRGSDSSIISKMRGDIDKVDIKDNTVEIEYFLDHSMIEVYLNNLKSITLRNYTKDNSRKLKLIGNENDILISIELWTLKSVY</sequence>
<dbReference type="SUPFAM" id="SSF75005">
    <property type="entry name" value="Arabinanase/levansucrase/invertase"/>
    <property type="match status" value="1"/>
</dbReference>
<dbReference type="STRING" id="1450648.CLORY_27590"/>
<dbReference type="InterPro" id="IPR051214">
    <property type="entry name" value="GH32_Enzymes"/>
</dbReference>
<dbReference type="PANTHER" id="PTHR43101:SF1">
    <property type="entry name" value="BETA-FRUCTOSIDASE"/>
    <property type="match status" value="1"/>
</dbReference>
<dbReference type="Proteomes" id="UP000190080">
    <property type="component" value="Unassembled WGS sequence"/>
</dbReference>
<protein>
    <recommendedName>
        <fullName evidence="2">beta-fructofuranosidase</fullName>
        <ecNumber evidence="2">3.2.1.26</ecNumber>
    </recommendedName>
</protein>
<gene>
    <name evidence="8" type="primary">sacA_2</name>
    <name evidence="8" type="ORF">CLORY_27590</name>
</gene>
<comment type="similarity">
    <text evidence="1 5">Belongs to the glycosyl hydrolase 32 family.</text>
</comment>
<proteinExistence type="inferred from homology"/>
<dbReference type="Pfam" id="PF00251">
    <property type="entry name" value="Glyco_hydro_32N"/>
    <property type="match status" value="1"/>
</dbReference>
<comment type="caution">
    <text evidence="8">The sequence shown here is derived from an EMBL/GenBank/DDBJ whole genome shotgun (WGS) entry which is preliminary data.</text>
</comment>
<keyword evidence="3 5" id="KW-0378">Hydrolase</keyword>
<evidence type="ECO:0000256" key="5">
    <source>
        <dbReference type="RuleBase" id="RU362110"/>
    </source>
</evidence>
<evidence type="ECO:0000313" key="8">
    <source>
        <dbReference type="EMBL" id="OPJ60583.1"/>
    </source>
</evidence>
<dbReference type="Gene3D" id="2.60.120.200">
    <property type="match status" value="1"/>
</dbReference>
<accession>A0A1V4IL05</accession>
<dbReference type="SUPFAM" id="SSF49899">
    <property type="entry name" value="Concanavalin A-like lectins/glucanases"/>
    <property type="match status" value="2"/>
</dbReference>
<dbReference type="CDD" id="cd08996">
    <property type="entry name" value="GH32_FFase"/>
    <property type="match status" value="1"/>
</dbReference>